<dbReference type="PROSITE" id="PS51257">
    <property type="entry name" value="PROKAR_LIPOPROTEIN"/>
    <property type="match status" value="1"/>
</dbReference>
<keyword evidence="3" id="KW-1185">Reference proteome</keyword>
<dbReference type="Proteomes" id="UP000183253">
    <property type="component" value="Unassembled WGS sequence"/>
</dbReference>
<evidence type="ECO:0000256" key="1">
    <source>
        <dbReference type="SAM" id="SignalP"/>
    </source>
</evidence>
<dbReference type="OrthoDB" id="1098499at2"/>
<feature type="chain" id="PRO_5010289090" evidence="1">
    <location>
        <begin position="22"/>
        <end position="512"/>
    </location>
</feature>
<accession>A0A1H3ZNS6</accession>
<evidence type="ECO:0000313" key="2">
    <source>
        <dbReference type="EMBL" id="SEA25327.1"/>
    </source>
</evidence>
<sequence length="512" mass="56463">MRKIKHIGLFLGILFTISSCQSENASENAFLSNISKTRAYLPVEFDWANIDWMPTPPGQARIPSPWMGAGSIVSNYGTDIANDRFKSDGWELVYNTFDPNAERLSNPYFVLYNKYRGTLRFFLYVTTPFVVPSSYVMDGISINSATPTSLLCFLGKEIVDATKNETQYSQIQHMPYDGSSPLATEKWHMIQYELAYDPNLSSTSNDLSFSIYLKYCNIQTINLGGTIEGTIRGTIGAASSSNLFSDLKKGAETIGTGILAGIGTNFIAKNETNANTGENLLGLRKEVFKSISTGIKSALTGSIKDLPNSLFKGLSAIFGSQNNQPIPVNLQFESTISLKGTISEEGALPVSSFAFWIPGTNIAPHAAGQIPLYNKPLGILNFDGCPKVEPILMYEIIGPVNPNEASEYEASYKVSARYKSNLAQYLIVNPEVREIADVTIKKQELVRIDNGYTICSSNSFYIGLENYRHEPINGPHKYPDLAVRFTIEVQPKNGDSPAVIIKTFKINSKKEI</sequence>
<dbReference type="AlphaFoldDB" id="A0A1H3ZNS6"/>
<reference evidence="2 3" key="1">
    <citation type="submission" date="2016-10" db="EMBL/GenBank/DDBJ databases">
        <authorList>
            <person name="de Groot N.N."/>
        </authorList>
    </citation>
    <scope>NUCLEOTIDE SEQUENCE [LARGE SCALE GENOMIC DNA]</scope>
    <source>
        <strain evidence="2 3">DSM 25383</strain>
    </source>
</reference>
<protein>
    <submittedName>
        <fullName evidence="2">Uncharacterized protein</fullName>
    </submittedName>
</protein>
<evidence type="ECO:0000313" key="3">
    <source>
        <dbReference type="Proteomes" id="UP000183253"/>
    </source>
</evidence>
<dbReference type="EMBL" id="FNRI01000002">
    <property type="protein sequence ID" value="SEA25327.1"/>
    <property type="molecule type" value="Genomic_DNA"/>
</dbReference>
<keyword evidence="1" id="KW-0732">Signal</keyword>
<organism evidence="2 3">
    <name type="scientific">Alistipes timonensis JC136</name>
    <dbReference type="NCBI Taxonomy" id="1033731"/>
    <lineage>
        <taxon>Bacteria</taxon>
        <taxon>Pseudomonadati</taxon>
        <taxon>Bacteroidota</taxon>
        <taxon>Bacteroidia</taxon>
        <taxon>Bacteroidales</taxon>
        <taxon>Rikenellaceae</taxon>
        <taxon>Alistipes</taxon>
    </lineage>
</organism>
<dbReference type="RefSeq" id="WP_143029353.1">
    <property type="nucleotide sequence ID" value="NZ_CAEG01000012.1"/>
</dbReference>
<proteinExistence type="predicted"/>
<dbReference type="STRING" id="1033731.SAMN05444145_102283"/>
<gene>
    <name evidence="2" type="ORF">SAMN05444145_102283</name>
</gene>
<feature type="signal peptide" evidence="1">
    <location>
        <begin position="1"/>
        <end position="21"/>
    </location>
</feature>
<name>A0A1H3ZNS6_9BACT</name>